<evidence type="ECO:0000259" key="4">
    <source>
        <dbReference type="Pfam" id="PF07859"/>
    </source>
</evidence>
<comment type="caution">
    <text evidence="5">The sequence shown here is derived from an EMBL/GenBank/DDBJ whole genome shotgun (WGS) entry which is preliminary data.</text>
</comment>
<comment type="similarity">
    <text evidence="1">Belongs to the 'GDXG' lipolytic enzyme family.</text>
</comment>
<feature type="signal peptide" evidence="3">
    <location>
        <begin position="1"/>
        <end position="28"/>
    </location>
</feature>
<dbReference type="Gene3D" id="3.40.50.1820">
    <property type="entry name" value="alpha/beta hydrolase"/>
    <property type="match status" value="1"/>
</dbReference>
<keyword evidence="6" id="KW-1185">Reference proteome</keyword>
<dbReference type="GO" id="GO:0016787">
    <property type="term" value="F:hydrolase activity"/>
    <property type="evidence" value="ECO:0007669"/>
    <property type="project" value="UniProtKB-KW"/>
</dbReference>
<gene>
    <name evidence="5" type="ORF">RQX22_14990</name>
</gene>
<dbReference type="Pfam" id="PF07859">
    <property type="entry name" value="Abhydrolase_3"/>
    <property type="match status" value="1"/>
</dbReference>
<dbReference type="Proteomes" id="UP001259572">
    <property type="component" value="Unassembled WGS sequence"/>
</dbReference>
<dbReference type="SUPFAM" id="SSF53474">
    <property type="entry name" value="alpha/beta-Hydrolases"/>
    <property type="match status" value="1"/>
</dbReference>
<evidence type="ECO:0000256" key="1">
    <source>
        <dbReference type="ARBA" id="ARBA00010515"/>
    </source>
</evidence>
<name>A0ABU3QBD6_9SPHN</name>
<evidence type="ECO:0000256" key="3">
    <source>
        <dbReference type="SAM" id="SignalP"/>
    </source>
</evidence>
<protein>
    <submittedName>
        <fullName evidence="5">Alpha/beta hydrolase fold domain-containing protein</fullName>
    </submittedName>
</protein>
<sequence>MAHWIKTVTASLALFVGSALFPTGGVSAQGDEKPAPVERNGTVNIAPAAIPFSDLASEQLRDAFVRRTFVDTYPTLAGPITAPGVIAKLRKDLDETLFKPALDGIKTLYPVDIAAAKIAGVSVEIITPKGGVDAGNANRVLISLHGGSFMVGGGLGGRLEAVPIASVGKIKVISVDYRKWPEHKFPAASEDVAAVYAELLKSYKPGSIGIFGCSAGGMLTAGSVAWFQTHGLPAPGAIGIFCASAGNDFEPTGDSRYFASLLNGYPAPPPPAVGKPVRQDGYFEDADTSGPLISPINWPDVLKRFPPTLLLTGTRAVELSGAINTHNKLIRLGVEADLHIWDGAGHAFWSVPDTPEIRESYDVAVRFFGKHLAR</sequence>
<dbReference type="EMBL" id="JAVUPU010000008">
    <property type="protein sequence ID" value="MDT9600265.1"/>
    <property type="molecule type" value="Genomic_DNA"/>
</dbReference>
<keyword evidence="2 5" id="KW-0378">Hydrolase</keyword>
<dbReference type="InterPro" id="IPR029058">
    <property type="entry name" value="AB_hydrolase_fold"/>
</dbReference>
<evidence type="ECO:0000256" key="2">
    <source>
        <dbReference type="ARBA" id="ARBA00022801"/>
    </source>
</evidence>
<dbReference type="PANTHER" id="PTHR48081">
    <property type="entry name" value="AB HYDROLASE SUPERFAMILY PROTEIN C4A8.06C"/>
    <property type="match status" value="1"/>
</dbReference>
<evidence type="ECO:0000313" key="6">
    <source>
        <dbReference type="Proteomes" id="UP001259572"/>
    </source>
</evidence>
<evidence type="ECO:0000313" key="5">
    <source>
        <dbReference type="EMBL" id="MDT9600265.1"/>
    </source>
</evidence>
<dbReference type="InterPro" id="IPR013094">
    <property type="entry name" value="AB_hydrolase_3"/>
</dbReference>
<proteinExistence type="inferred from homology"/>
<dbReference type="PANTHER" id="PTHR48081:SF30">
    <property type="entry name" value="ACETYL-HYDROLASE LIPR-RELATED"/>
    <property type="match status" value="1"/>
</dbReference>
<organism evidence="5 6">
    <name type="scientific">Sphingosinicella rhizophila</name>
    <dbReference type="NCBI Taxonomy" id="3050082"/>
    <lineage>
        <taxon>Bacteria</taxon>
        <taxon>Pseudomonadati</taxon>
        <taxon>Pseudomonadota</taxon>
        <taxon>Alphaproteobacteria</taxon>
        <taxon>Sphingomonadales</taxon>
        <taxon>Sphingosinicellaceae</taxon>
        <taxon>Sphingosinicella</taxon>
    </lineage>
</organism>
<accession>A0ABU3QBD6</accession>
<keyword evidence="3" id="KW-0732">Signal</keyword>
<dbReference type="RefSeq" id="WP_315727365.1">
    <property type="nucleotide sequence ID" value="NZ_JAVUPU010000008.1"/>
</dbReference>
<reference evidence="5 6" key="1">
    <citation type="submission" date="2023-05" db="EMBL/GenBank/DDBJ databases">
        <authorList>
            <person name="Guo Y."/>
        </authorList>
    </citation>
    <scope>NUCLEOTIDE SEQUENCE [LARGE SCALE GENOMIC DNA]</scope>
    <source>
        <strain evidence="5 6">GR2756</strain>
    </source>
</reference>
<feature type="chain" id="PRO_5045371807" evidence="3">
    <location>
        <begin position="29"/>
        <end position="374"/>
    </location>
</feature>
<feature type="domain" description="Alpha/beta hydrolase fold-3" evidence="4">
    <location>
        <begin position="142"/>
        <end position="349"/>
    </location>
</feature>
<dbReference type="InterPro" id="IPR050300">
    <property type="entry name" value="GDXG_lipolytic_enzyme"/>
</dbReference>